<accession>A0A2T0W1D4</accession>
<dbReference type="Gene3D" id="1.10.10.580">
    <property type="entry name" value="Structural maintenance of chromosome 1. Chain E"/>
    <property type="match status" value="1"/>
</dbReference>
<evidence type="ECO:0000256" key="3">
    <source>
        <dbReference type="HAMAP-Rule" id="MF_01805"/>
    </source>
</evidence>
<dbReference type="InterPro" id="IPR003768">
    <property type="entry name" value="ScpA"/>
</dbReference>
<comment type="caution">
    <text evidence="4">The sequence shown here is derived from an EMBL/GenBank/DDBJ whole genome shotgun (WGS) entry which is preliminary data.</text>
</comment>
<evidence type="ECO:0000313" key="5">
    <source>
        <dbReference type="Proteomes" id="UP000238205"/>
    </source>
</evidence>
<dbReference type="GO" id="GO:0005737">
    <property type="term" value="C:cytoplasm"/>
    <property type="evidence" value="ECO:0007669"/>
    <property type="project" value="UniProtKB-SubCell"/>
</dbReference>
<keyword evidence="1 3" id="KW-0159">Chromosome partition</keyword>
<dbReference type="EMBL" id="PVTO01000026">
    <property type="protein sequence ID" value="PRY78428.1"/>
    <property type="molecule type" value="Genomic_DNA"/>
</dbReference>
<organism evidence="4 5">
    <name type="scientific">Alkalibacterium olivapovliticus</name>
    <dbReference type="NCBI Taxonomy" id="99907"/>
    <lineage>
        <taxon>Bacteria</taxon>
        <taxon>Bacillati</taxon>
        <taxon>Bacillota</taxon>
        <taxon>Bacilli</taxon>
        <taxon>Lactobacillales</taxon>
        <taxon>Carnobacteriaceae</taxon>
        <taxon>Alkalibacterium</taxon>
    </lineage>
</organism>
<dbReference type="InterPro" id="IPR023093">
    <property type="entry name" value="ScpA-like_C"/>
</dbReference>
<protein>
    <recommendedName>
        <fullName evidence="2 3">Segregation and condensation protein A</fullName>
    </recommendedName>
</protein>
<keyword evidence="5" id="KW-1185">Reference proteome</keyword>
<dbReference type="GO" id="GO:0051301">
    <property type="term" value="P:cell division"/>
    <property type="evidence" value="ECO:0007669"/>
    <property type="project" value="UniProtKB-KW"/>
</dbReference>
<dbReference type="GO" id="GO:0006260">
    <property type="term" value="P:DNA replication"/>
    <property type="evidence" value="ECO:0007669"/>
    <property type="project" value="UniProtKB-UniRule"/>
</dbReference>
<sequence length="247" mass="28853">MNEKWKVNLEVFEGPLDLLLHLINKYEIDIYDIPIKDITDQYLNYLHAMQLLRLDVAGDYLVMAATLMSIKSQLLLPRNDDWEEEGEAFDVEEDSIEKLQERLLEYRKIKYASSKLSESRSSRENYYSKPHADLSRYQQAIPMNAGELSIGHLIGAFSDMLKRKQWDEPQSNTINLEEITISDKIIWLEQTFKQNSKRLSFSQLFTSPSKREFVVTFLAVLEMIKENRLLIEQTESFGEIFLSAVEA</sequence>
<dbReference type="AlphaFoldDB" id="A0A2T0W1D4"/>
<evidence type="ECO:0000256" key="1">
    <source>
        <dbReference type="ARBA" id="ARBA00022829"/>
    </source>
</evidence>
<dbReference type="Pfam" id="PF02616">
    <property type="entry name" value="SMC_ScpA"/>
    <property type="match status" value="1"/>
</dbReference>
<keyword evidence="3" id="KW-0963">Cytoplasm</keyword>
<keyword evidence="3" id="KW-0131">Cell cycle</keyword>
<keyword evidence="3" id="KW-0132">Cell division</keyword>
<dbReference type="RefSeq" id="WP_106195489.1">
    <property type="nucleotide sequence ID" value="NZ_PVTO01000026.1"/>
</dbReference>
<dbReference type="PANTHER" id="PTHR33969">
    <property type="entry name" value="SEGREGATION AND CONDENSATION PROTEIN A"/>
    <property type="match status" value="1"/>
</dbReference>
<proteinExistence type="inferred from homology"/>
<reference evidence="4 5" key="1">
    <citation type="submission" date="2018-03" db="EMBL/GenBank/DDBJ databases">
        <title>Genomic Encyclopedia of Archaeal and Bacterial Type Strains, Phase II (KMG-II): from individual species to whole genera.</title>
        <authorList>
            <person name="Goeker M."/>
        </authorList>
    </citation>
    <scope>NUCLEOTIDE SEQUENCE [LARGE SCALE GENOMIC DNA]</scope>
    <source>
        <strain evidence="4 5">DSM 13175</strain>
    </source>
</reference>
<name>A0A2T0W1D4_9LACT</name>
<dbReference type="HAMAP" id="MF_01805">
    <property type="entry name" value="ScpA"/>
    <property type="match status" value="1"/>
</dbReference>
<gene>
    <name evidence="3" type="primary">scpA</name>
    <name evidence="4" type="ORF">CLV38_12621</name>
</gene>
<comment type="similarity">
    <text evidence="3">Belongs to the ScpA family.</text>
</comment>
<dbReference type="GO" id="GO:0007059">
    <property type="term" value="P:chromosome segregation"/>
    <property type="evidence" value="ECO:0007669"/>
    <property type="project" value="UniProtKB-UniRule"/>
</dbReference>
<comment type="subcellular location">
    <subcellularLocation>
        <location evidence="3">Cytoplasm</location>
    </subcellularLocation>
    <text evidence="3">Associated with two foci at the outer edges of the nucleoid region in young cells, and at four foci within both cell halves in older cells.</text>
</comment>
<dbReference type="OrthoDB" id="9811016at2"/>
<evidence type="ECO:0000313" key="4">
    <source>
        <dbReference type="EMBL" id="PRY78428.1"/>
    </source>
</evidence>
<comment type="function">
    <text evidence="3">Participates in chromosomal partition during cell division. May act via the formation of a condensin-like complex containing Smc and ScpB that pull DNA away from mid-cell into both cell halves.</text>
</comment>
<comment type="subunit">
    <text evidence="3">Component of a cohesin-like complex composed of ScpA, ScpB and the Smc homodimer, in which ScpA and ScpB bind to the head domain of Smc. The presence of the three proteins is required for the association of the complex with DNA.</text>
</comment>
<dbReference type="PANTHER" id="PTHR33969:SF2">
    <property type="entry name" value="SEGREGATION AND CONDENSATION PROTEIN A"/>
    <property type="match status" value="1"/>
</dbReference>
<evidence type="ECO:0000256" key="2">
    <source>
        <dbReference type="ARBA" id="ARBA00044777"/>
    </source>
</evidence>
<dbReference type="Gene3D" id="6.10.250.2410">
    <property type="match status" value="1"/>
</dbReference>
<dbReference type="Proteomes" id="UP000238205">
    <property type="component" value="Unassembled WGS sequence"/>
</dbReference>